<protein>
    <submittedName>
        <fullName evidence="1">DUF2635 domain-containing protein</fullName>
    </submittedName>
</protein>
<dbReference type="EMBL" id="JAGKON010000117">
    <property type="protein sequence ID" value="MBQ0604697.1"/>
    <property type="molecule type" value="Genomic_DNA"/>
</dbReference>
<accession>A0AAP2BR85</accession>
<proteinExistence type="predicted"/>
<comment type="caution">
    <text evidence="1">The sequence shown here is derived from an EMBL/GenBank/DDBJ whole genome shotgun (WGS) entry which is preliminary data.</text>
</comment>
<dbReference type="RefSeq" id="WP_016807453.1">
    <property type="nucleotide sequence ID" value="NZ_CP011597.1"/>
</dbReference>
<gene>
    <name evidence="1" type="ORF">J7S78_33635</name>
</gene>
<reference evidence="1 2" key="1">
    <citation type="submission" date="2021-03" db="EMBL/GenBank/DDBJ databases">
        <authorList>
            <person name="Stanton E."/>
        </authorList>
    </citation>
    <scope>NUCLEOTIDE SEQUENCE [LARGE SCALE GENOMIC DNA]</scope>
    <source>
        <strain evidence="1 2">2020EL-00037</strain>
    </source>
</reference>
<evidence type="ECO:0000313" key="1">
    <source>
        <dbReference type="EMBL" id="MBQ0604697.1"/>
    </source>
</evidence>
<dbReference type="Proteomes" id="UP000673434">
    <property type="component" value="Unassembled WGS sequence"/>
</dbReference>
<evidence type="ECO:0000313" key="2">
    <source>
        <dbReference type="Proteomes" id="UP000673434"/>
    </source>
</evidence>
<keyword evidence="2" id="KW-1185">Reference proteome</keyword>
<organism evidence="1 2">
    <name type="scientific">Klebsiella oxytoca</name>
    <dbReference type="NCBI Taxonomy" id="571"/>
    <lineage>
        <taxon>Bacteria</taxon>
        <taxon>Pseudomonadati</taxon>
        <taxon>Pseudomonadota</taxon>
        <taxon>Gammaproteobacteria</taxon>
        <taxon>Enterobacterales</taxon>
        <taxon>Enterobacteriaceae</taxon>
        <taxon>Klebsiella/Raoultella group</taxon>
        <taxon>Klebsiella</taxon>
    </lineage>
</organism>
<dbReference type="AlphaFoldDB" id="A0AAP2BR85"/>
<name>A0AAP2BR85_KLEOX</name>
<dbReference type="Pfam" id="PF10948">
    <property type="entry name" value="DUF2635"/>
    <property type="match status" value="1"/>
</dbReference>
<dbReference type="InterPro" id="IPR024400">
    <property type="entry name" value="DUF2635"/>
</dbReference>
<sequence>MKKHIKPARAGLQVRKADGQRLNPEGEELPVSAWWRRREAEGDVVITGIKAESVTEPAEAVTELAEVRQTRTVKEK</sequence>